<comment type="caution">
    <text evidence="1">The sequence shown here is derived from an EMBL/GenBank/DDBJ whole genome shotgun (WGS) entry which is preliminary data.</text>
</comment>
<proteinExistence type="predicted"/>
<dbReference type="OrthoDB" id="2506086at2759"/>
<dbReference type="Proteomes" id="UP000037035">
    <property type="component" value="Unassembled WGS sequence"/>
</dbReference>
<evidence type="ECO:0000313" key="2">
    <source>
        <dbReference type="Proteomes" id="UP000037035"/>
    </source>
</evidence>
<sequence>MYLHQYSSAYFDPGTSDSAYKLSNNLIPEYKAPAANNPTNSKFNNCLTKAQVSLQEMWLHLQQQGNMRLFVAWFYSCVILHNMLAGC</sequence>
<reference evidence="1 2" key="1">
    <citation type="submission" date="2015-08" db="EMBL/GenBank/DDBJ databases">
        <title>Next Generation Sequencing and Analysis of the Genome of Puccinia sorghi L Schw, the Causal Agent of Maize Common Rust.</title>
        <authorList>
            <person name="Rochi L."/>
            <person name="Burguener G."/>
            <person name="Darino M."/>
            <person name="Turjanski A."/>
            <person name="Kreff E."/>
            <person name="Dieguez M.J."/>
            <person name="Sacco F."/>
        </authorList>
    </citation>
    <scope>NUCLEOTIDE SEQUENCE [LARGE SCALE GENOMIC DNA]</scope>
    <source>
        <strain evidence="1 2">RO10H11247</strain>
    </source>
</reference>
<organism evidence="1 2">
    <name type="scientific">Puccinia sorghi</name>
    <dbReference type="NCBI Taxonomy" id="27349"/>
    <lineage>
        <taxon>Eukaryota</taxon>
        <taxon>Fungi</taxon>
        <taxon>Dikarya</taxon>
        <taxon>Basidiomycota</taxon>
        <taxon>Pucciniomycotina</taxon>
        <taxon>Pucciniomycetes</taxon>
        <taxon>Pucciniales</taxon>
        <taxon>Pucciniaceae</taxon>
        <taxon>Puccinia</taxon>
    </lineage>
</organism>
<gene>
    <name evidence="1" type="ORF">VP01_2857g3</name>
</gene>
<evidence type="ECO:0000313" key="1">
    <source>
        <dbReference type="EMBL" id="KNZ54775.1"/>
    </source>
</evidence>
<accession>A0A0L6V3P8</accession>
<dbReference type="VEuPathDB" id="FungiDB:VP01_2857g3"/>
<name>A0A0L6V3P8_9BASI</name>
<dbReference type="AlphaFoldDB" id="A0A0L6V3P8"/>
<evidence type="ECO:0008006" key="3">
    <source>
        <dbReference type="Google" id="ProtNLM"/>
    </source>
</evidence>
<keyword evidence="2" id="KW-1185">Reference proteome</keyword>
<protein>
    <recommendedName>
        <fullName evidence="3">DDE Tnp4 domain-containing protein</fullName>
    </recommendedName>
</protein>
<dbReference type="EMBL" id="LAVV01007787">
    <property type="protein sequence ID" value="KNZ54775.1"/>
    <property type="molecule type" value="Genomic_DNA"/>
</dbReference>